<evidence type="ECO:0000256" key="1">
    <source>
        <dbReference type="SAM" id="MobiDB-lite"/>
    </source>
</evidence>
<dbReference type="Proteomes" id="UP000234323">
    <property type="component" value="Unassembled WGS sequence"/>
</dbReference>
<reference evidence="2 3" key="1">
    <citation type="submission" date="2015-10" db="EMBL/GenBank/DDBJ databases">
        <title>Genome analyses suggest a sexual origin of heterokaryosis in a supposedly ancient asexual fungus.</title>
        <authorList>
            <person name="Ropars J."/>
            <person name="Sedzielewska K."/>
            <person name="Noel J."/>
            <person name="Charron P."/>
            <person name="Farinelli L."/>
            <person name="Marton T."/>
            <person name="Kruger M."/>
            <person name="Pelin A."/>
            <person name="Brachmann A."/>
            <person name="Corradi N."/>
        </authorList>
    </citation>
    <scope>NUCLEOTIDE SEQUENCE [LARGE SCALE GENOMIC DNA]</scope>
    <source>
        <strain evidence="2 3">A4</strain>
    </source>
</reference>
<dbReference type="AlphaFoldDB" id="A0A2I1HBI0"/>
<protein>
    <submittedName>
        <fullName evidence="2">Uncharacterized protein</fullName>
    </submittedName>
</protein>
<sequence length="220" mass="25746">MSENDSHTSLKNLFKTDEYLTENVKYEIEDDTTKKEDYQIAICQDGKFAVTFDTEGGVNVSITRKNRTFFLRMFDSKLAYAEVKEKFRWQASKELGEDVCKDDVKVIKEYVKTYHAFFGKIIRVNGMRFLILYFNRETDLMKAINDAIELHDIGNGLWIKKPTDFIDNNGNIKDLEEEYGNGMEYQNGTSSASGFSMGRQQQDRNWPRRRHANNGGRYYR</sequence>
<evidence type="ECO:0000313" key="2">
    <source>
        <dbReference type="EMBL" id="PKY56190.1"/>
    </source>
</evidence>
<dbReference type="VEuPathDB" id="FungiDB:RhiirA1_458103"/>
<keyword evidence="3" id="KW-1185">Reference proteome</keyword>
<gene>
    <name evidence="2" type="ORF">RhiirA4_476286</name>
</gene>
<dbReference type="EMBL" id="LLXI01002094">
    <property type="protein sequence ID" value="PKY56190.1"/>
    <property type="molecule type" value="Genomic_DNA"/>
</dbReference>
<feature type="region of interest" description="Disordered" evidence="1">
    <location>
        <begin position="189"/>
        <end position="220"/>
    </location>
</feature>
<organism evidence="2 3">
    <name type="scientific">Rhizophagus irregularis</name>
    <dbReference type="NCBI Taxonomy" id="588596"/>
    <lineage>
        <taxon>Eukaryota</taxon>
        <taxon>Fungi</taxon>
        <taxon>Fungi incertae sedis</taxon>
        <taxon>Mucoromycota</taxon>
        <taxon>Glomeromycotina</taxon>
        <taxon>Glomeromycetes</taxon>
        <taxon>Glomerales</taxon>
        <taxon>Glomeraceae</taxon>
        <taxon>Rhizophagus</taxon>
    </lineage>
</organism>
<name>A0A2I1HBI0_9GLOM</name>
<proteinExistence type="predicted"/>
<evidence type="ECO:0000313" key="3">
    <source>
        <dbReference type="Proteomes" id="UP000234323"/>
    </source>
</evidence>
<feature type="compositionally biased region" description="Polar residues" evidence="1">
    <location>
        <begin position="189"/>
        <end position="200"/>
    </location>
</feature>
<comment type="caution">
    <text evidence="2">The sequence shown here is derived from an EMBL/GenBank/DDBJ whole genome shotgun (WGS) entry which is preliminary data.</text>
</comment>
<accession>A0A2I1HBI0</accession>